<dbReference type="Pfam" id="PF13855">
    <property type="entry name" value="LRR_8"/>
    <property type="match status" value="1"/>
</dbReference>
<dbReference type="InterPro" id="IPR050333">
    <property type="entry name" value="SLRP"/>
</dbReference>
<dbReference type="EMBL" id="KV454440">
    <property type="protein sequence ID" value="ODQ77423.1"/>
    <property type="molecule type" value="Genomic_DNA"/>
</dbReference>
<reference evidence="4" key="1">
    <citation type="submission" date="2016-05" db="EMBL/GenBank/DDBJ databases">
        <title>Comparative genomics of biotechnologically important yeasts.</title>
        <authorList>
            <consortium name="DOE Joint Genome Institute"/>
            <person name="Riley R."/>
            <person name="Haridas S."/>
            <person name="Wolfe K.H."/>
            <person name="Lopes M.R."/>
            <person name="Hittinger C.T."/>
            <person name="Goker M."/>
            <person name="Salamov A."/>
            <person name="Wisecaver J."/>
            <person name="Long T.M."/>
            <person name="Aerts A.L."/>
            <person name="Barry K."/>
            <person name="Choi C."/>
            <person name="Clum A."/>
            <person name="Coughlan A.Y."/>
            <person name="Deshpande S."/>
            <person name="Douglass A.P."/>
            <person name="Hanson S.J."/>
            <person name="Klenk H.-P."/>
            <person name="Labutti K."/>
            <person name="Lapidus A."/>
            <person name="Lindquist E."/>
            <person name="Lipzen A."/>
            <person name="Meier-Kolthoff J.P."/>
            <person name="Ohm R.A."/>
            <person name="Otillar R.P."/>
            <person name="Pangilinan J."/>
            <person name="Peng Y."/>
            <person name="Rokas A."/>
            <person name="Rosa C.A."/>
            <person name="Scheuner C."/>
            <person name="Sibirny A.A."/>
            <person name="Slot J.C."/>
            <person name="Stielow J.B."/>
            <person name="Sun H."/>
            <person name="Kurtzman C.P."/>
            <person name="Blackwell M."/>
            <person name="Grigoriev I.V."/>
            <person name="Jeffries T.W."/>
        </authorList>
    </citation>
    <scope>NUCLEOTIDE SEQUENCE [LARGE SCALE GENOMIC DNA]</scope>
    <source>
        <strain evidence="4">NRRL Y-12698</strain>
    </source>
</reference>
<dbReference type="RefSeq" id="XP_018982751.1">
    <property type="nucleotide sequence ID" value="XM_019129918.1"/>
</dbReference>
<dbReference type="SMART" id="SM00364">
    <property type="entry name" value="LRR_BAC"/>
    <property type="match status" value="6"/>
</dbReference>
<dbReference type="PANTHER" id="PTHR45712">
    <property type="entry name" value="AGAP008170-PA"/>
    <property type="match status" value="1"/>
</dbReference>
<evidence type="ECO:0000256" key="1">
    <source>
        <dbReference type="ARBA" id="ARBA00022614"/>
    </source>
</evidence>
<accession>A0A1E3QI82</accession>
<dbReference type="PANTHER" id="PTHR45712:SF22">
    <property type="entry name" value="INSULIN-LIKE GROWTH FACTOR-BINDING PROTEIN COMPLEX ACID LABILE SUBUNIT"/>
    <property type="match status" value="1"/>
</dbReference>
<evidence type="ECO:0000313" key="4">
    <source>
        <dbReference type="Proteomes" id="UP000094336"/>
    </source>
</evidence>
<evidence type="ECO:0000256" key="2">
    <source>
        <dbReference type="ARBA" id="ARBA00022737"/>
    </source>
</evidence>
<gene>
    <name evidence="3" type="ORF">BABINDRAFT_163449</name>
</gene>
<keyword evidence="2" id="KW-0677">Repeat</keyword>
<evidence type="ECO:0000313" key="3">
    <source>
        <dbReference type="EMBL" id="ODQ77423.1"/>
    </source>
</evidence>
<organism evidence="3 4">
    <name type="scientific">Babjeviella inositovora NRRL Y-12698</name>
    <dbReference type="NCBI Taxonomy" id="984486"/>
    <lineage>
        <taxon>Eukaryota</taxon>
        <taxon>Fungi</taxon>
        <taxon>Dikarya</taxon>
        <taxon>Ascomycota</taxon>
        <taxon>Saccharomycotina</taxon>
        <taxon>Pichiomycetes</taxon>
        <taxon>Serinales incertae sedis</taxon>
        <taxon>Babjeviella</taxon>
    </lineage>
</organism>
<proteinExistence type="predicted"/>
<dbReference type="InterPro" id="IPR001611">
    <property type="entry name" value="Leu-rich_rpt"/>
</dbReference>
<dbReference type="SUPFAM" id="SSF52058">
    <property type="entry name" value="L domain-like"/>
    <property type="match status" value="2"/>
</dbReference>
<dbReference type="SMART" id="SM00365">
    <property type="entry name" value="LRR_SD22"/>
    <property type="match status" value="5"/>
</dbReference>
<dbReference type="Proteomes" id="UP000094336">
    <property type="component" value="Unassembled WGS sequence"/>
</dbReference>
<dbReference type="GeneID" id="30147771"/>
<keyword evidence="4" id="KW-1185">Reference proteome</keyword>
<sequence length="775" mass="87401">MDTHEIPLFGGILPLEIVENIISYLPLPAVAEVMKSENASIASVARRRYYSSITLEFWEFDDPPYEDGFSHIGDEVLYMKHSEFEALVNSDTFDQLHIGKLLIDVSASFDYFTFLHEKVFTKASAVVTNVILRFGGHQDFYATFNWNWLPPSPLVQKCIREISVSYPYINPEIPPLPSKLRRLAFLENSRYRYLDDDSGPTIIFPPKLREFVSEIPWGSISTYADLPSTLQRLKLSYIWSFSVEAFNKLNLPNLKFLELRVMCGMPETNEQIEFPSLLENLGLYNLKITSFEQRNLPLGLQKLFISNCPLKKFRVDTFPNSLKELILDKTDLPSSEINIIKFTSSLVSLLITHTRLSSLNFVNSSPGSLEILNLHENSLSRLNETNEGEDTFRSLQIKFPESLQTLDLEYTDHLFTLYSPGNLVFPSRLKDLKLGGTNMRTVKELNLPPTLSSLDLRQNNLVSVDGLSLPQKLTHLNLSSTNLELFSKKLPDSIESLSLESNKLTELVNFRLPVNCIKFKISSNPLLRIQFSNADHQDLKLLDFSLGGETITTLRDFSPLPQSLASLSIYSTEVNTLSGILFPTGLTIIRAYGNKLTSLENVEFPPLLEELCLQRTQISSLANVHFPNSLIKLDLHDNKITSIDAIQLPPKLKELNLSNNAISAINELQLPESLESLRLADQKCDIPFICVPANSNTLGGSNKSKKGLSSLAGLTKLPSKLKFLGLEKNSLSEEAVKCLELPASLTDLRIGGNMFDSDYKWKREFELAHPGLEVW</sequence>
<dbReference type="AlphaFoldDB" id="A0A1E3QI82"/>
<keyword evidence="1" id="KW-0433">Leucine-rich repeat</keyword>
<protein>
    <submittedName>
        <fullName evidence="3">Uncharacterized protein</fullName>
    </submittedName>
</protein>
<dbReference type="OrthoDB" id="7451790at2759"/>
<dbReference type="PROSITE" id="PS51450">
    <property type="entry name" value="LRR"/>
    <property type="match status" value="2"/>
</dbReference>
<dbReference type="STRING" id="984486.A0A1E3QI82"/>
<dbReference type="InterPro" id="IPR032675">
    <property type="entry name" value="LRR_dom_sf"/>
</dbReference>
<dbReference type="Gene3D" id="3.80.10.10">
    <property type="entry name" value="Ribonuclease Inhibitor"/>
    <property type="match status" value="3"/>
</dbReference>
<name>A0A1E3QI82_9ASCO</name>